<dbReference type="AlphaFoldDB" id="A0A964UJL3"/>
<organism evidence="1 2">
    <name type="scientific">Streptomyces boluensis</name>
    <dbReference type="NCBI Taxonomy" id="1775135"/>
    <lineage>
        <taxon>Bacteria</taxon>
        <taxon>Bacillati</taxon>
        <taxon>Actinomycetota</taxon>
        <taxon>Actinomycetes</taxon>
        <taxon>Kitasatosporales</taxon>
        <taxon>Streptomycetaceae</taxon>
        <taxon>Streptomyces</taxon>
    </lineage>
</organism>
<sequence length="208" mass="23022">MAALVLSVLNLVILQKDARLDVALPAILRIGGDPDYTLVWLQPTLSTTQNSDRVKMASTLKLTLHRQSAGGAEESPQFIWDESGKWEYDPPTGGLAYVPAADPAPMVVHRDTPKSPVARFIAKRWSFSPGRYEGRLEVHRPEGGKPLMANFCLYLSDGDVQTLQDPANRTRLYMFRNDDPTTRSQHGDCYVGFSHSAPAREKSEGVTP</sequence>
<evidence type="ECO:0000313" key="1">
    <source>
        <dbReference type="EMBL" id="NBE50369.1"/>
    </source>
</evidence>
<evidence type="ECO:0000313" key="2">
    <source>
        <dbReference type="Proteomes" id="UP000598297"/>
    </source>
</evidence>
<proteinExistence type="predicted"/>
<comment type="caution">
    <text evidence="1">The sequence shown here is derived from an EMBL/GenBank/DDBJ whole genome shotgun (WGS) entry which is preliminary data.</text>
</comment>
<name>A0A964UJL3_9ACTN</name>
<dbReference type="OrthoDB" id="4237586at2"/>
<gene>
    <name evidence="1" type="ORF">GUY60_02770</name>
</gene>
<dbReference type="EMBL" id="JAAAHS010000010">
    <property type="protein sequence ID" value="NBE50369.1"/>
    <property type="molecule type" value="Genomic_DNA"/>
</dbReference>
<keyword evidence="2" id="KW-1185">Reference proteome</keyword>
<dbReference type="Proteomes" id="UP000598297">
    <property type="component" value="Unassembled WGS sequence"/>
</dbReference>
<protein>
    <submittedName>
        <fullName evidence="1">Uncharacterized protein</fullName>
    </submittedName>
</protein>
<reference evidence="1" key="1">
    <citation type="submission" date="2020-01" db="EMBL/GenBank/DDBJ databases">
        <title>Whole-genome analyses of novel actinobacteria.</title>
        <authorList>
            <person name="Sahin N."/>
        </authorList>
    </citation>
    <scope>NUCLEOTIDE SEQUENCE</scope>
    <source>
        <strain evidence="1">YC537</strain>
    </source>
</reference>
<accession>A0A964UJL3</accession>
<dbReference type="RefSeq" id="WP_161693355.1">
    <property type="nucleotide sequence ID" value="NZ_JAAAHS010000010.1"/>
</dbReference>